<evidence type="ECO:0000313" key="2">
    <source>
        <dbReference type="Proteomes" id="UP000019184"/>
    </source>
</evidence>
<dbReference type="RefSeq" id="WP_034430855.1">
    <property type="nucleotide sequence ID" value="NZ_CBTK010000038.1"/>
</dbReference>
<comment type="caution">
    <text evidence="1">The sequence shown here is derived from an EMBL/GenBank/DDBJ whole genome shotgun (WGS) entry which is preliminary data.</text>
</comment>
<sequence length="291" mass="32127">MDTEITRLDFSGFPKLPAYQARWSPVYWEPIRGSGERLTALIGVMGADGAVEVIQSIRPDTLDCMYGAYAKNAKGFLDLGMASLRCHLQTFREFSGWTAPVGGFSLGPIFEARSDTLFGVLRQAIQLSASLSALDDADEENESATPSNEQQRWGNQLRALVASQRPDLAAFFNVKMRFRPDSRPIQMGFLGMGMAAHFGVIRPNRVSSAIRDAHAKLWELQQAKETCLDVYKAGLLLNIPLADDPQYSPEQMKATRTAINGLRQEAGDLLWLETATLTEEAAEVLIQRIAA</sequence>
<dbReference type="EMBL" id="CBTK010000038">
    <property type="protein sequence ID" value="CDH43793.1"/>
    <property type="molecule type" value="Genomic_DNA"/>
</dbReference>
<dbReference type="AlphaFoldDB" id="A0A7U7G8G5"/>
<dbReference type="Proteomes" id="UP000019184">
    <property type="component" value="Unassembled WGS sequence"/>
</dbReference>
<dbReference type="OrthoDB" id="6119038at2"/>
<name>A0A7U7G8G5_9GAMM</name>
<gene>
    <name evidence="1" type="ORF">BN874_1320011</name>
</gene>
<evidence type="ECO:0000313" key="1">
    <source>
        <dbReference type="EMBL" id="CDH43793.1"/>
    </source>
</evidence>
<organism evidence="1 2">
    <name type="scientific">Candidatus Contendobacter odensis Run_B_J11</name>
    <dbReference type="NCBI Taxonomy" id="1400861"/>
    <lineage>
        <taxon>Bacteria</taxon>
        <taxon>Pseudomonadati</taxon>
        <taxon>Pseudomonadota</taxon>
        <taxon>Gammaproteobacteria</taxon>
        <taxon>Candidatus Competibacteraceae</taxon>
        <taxon>Candidatus Contendibacter</taxon>
    </lineage>
</organism>
<keyword evidence="2" id="KW-1185">Reference proteome</keyword>
<proteinExistence type="predicted"/>
<protein>
    <submittedName>
        <fullName evidence="1">Uncharacterized protein</fullName>
    </submittedName>
</protein>
<reference evidence="1 2" key="1">
    <citation type="journal article" date="2014" name="ISME J.">
        <title>Candidatus Competibacter-lineage genomes retrieved from metagenomes reveal functional metabolic diversity.</title>
        <authorList>
            <person name="McIlroy S.J."/>
            <person name="Albertsen M."/>
            <person name="Andresen E.K."/>
            <person name="Saunders A.M."/>
            <person name="Kristiansen R."/>
            <person name="Stokholm-Bjerregaard M."/>
            <person name="Nielsen K.L."/>
            <person name="Nielsen P.H."/>
        </authorList>
    </citation>
    <scope>NUCLEOTIDE SEQUENCE [LARGE SCALE GENOMIC DNA]</scope>
    <source>
        <strain evidence="1 2">Run_B_J11</strain>
    </source>
</reference>
<accession>A0A7U7G8G5</accession>